<name>A0A0D8YFK0_DICVI</name>
<dbReference type="AlphaFoldDB" id="A0A0D8YFK0"/>
<evidence type="ECO:0000259" key="2">
    <source>
        <dbReference type="Pfam" id="PF00535"/>
    </source>
</evidence>
<dbReference type="InterPro" id="IPR001173">
    <property type="entry name" value="Glyco_trans_2-like"/>
</dbReference>
<keyword evidence="1" id="KW-0472">Membrane</keyword>
<dbReference type="InterPro" id="IPR029044">
    <property type="entry name" value="Nucleotide-diphossugar_trans"/>
</dbReference>
<sequence length="254" mass="28520">MLVKSLFDLLTFYNLLIFGSMLAIFVCSFLFFLPNLLRGHREKPLFTQSTVYLSVVVPAMNEKVLVIDDGSTDGTADIAVEYGKKFDGKLKVLKLERNLGKGGAVRHGVMHSSGKLILFADADGATRFSEIEKLERGLLRISGGPPVDESFPGVVVGSRAHLEAESCATRSLLRTILMHAFHALVWLFSSRTIKDTQCGFKLFTRASAAQICVTWQEVEGSKIVPFWSWLQMGRDLILIWFRYRVGIWNDQIQE</sequence>
<dbReference type="Pfam" id="PF00535">
    <property type="entry name" value="Glycos_transf_2"/>
    <property type="match status" value="1"/>
</dbReference>
<gene>
    <name evidence="3" type="ORF">DICVIV_00359</name>
</gene>
<keyword evidence="1" id="KW-1133">Transmembrane helix</keyword>
<dbReference type="PANTHER" id="PTHR10859:SF91">
    <property type="entry name" value="DOLICHYL-PHOSPHATE BETA-GLUCOSYLTRANSFERASE"/>
    <property type="match status" value="1"/>
</dbReference>
<keyword evidence="3" id="KW-0808">Transferase</keyword>
<dbReference type="OrthoDB" id="3784at2759"/>
<keyword evidence="4" id="KW-1185">Reference proteome</keyword>
<dbReference type="Gene3D" id="3.90.550.10">
    <property type="entry name" value="Spore Coat Polysaccharide Biosynthesis Protein SpsA, Chain A"/>
    <property type="match status" value="1"/>
</dbReference>
<dbReference type="SUPFAM" id="SSF53448">
    <property type="entry name" value="Nucleotide-diphospho-sugar transferases"/>
    <property type="match status" value="1"/>
</dbReference>
<evidence type="ECO:0000313" key="4">
    <source>
        <dbReference type="Proteomes" id="UP000053766"/>
    </source>
</evidence>
<reference evidence="4" key="2">
    <citation type="journal article" date="2016" name="Sci. Rep.">
        <title>Dictyocaulus viviparus genome, variome and transcriptome elucidate lungworm biology and support future intervention.</title>
        <authorList>
            <person name="McNulty S.N."/>
            <person name="Strube C."/>
            <person name="Rosa B.A."/>
            <person name="Martin J.C."/>
            <person name="Tyagi R."/>
            <person name="Choi Y.J."/>
            <person name="Wang Q."/>
            <person name="Hallsworth Pepin K."/>
            <person name="Zhang X."/>
            <person name="Ozersky P."/>
            <person name="Wilson R.K."/>
            <person name="Sternberg P.W."/>
            <person name="Gasser R.B."/>
            <person name="Mitreva M."/>
        </authorList>
    </citation>
    <scope>NUCLEOTIDE SEQUENCE [LARGE SCALE GENOMIC DNA]</scope>
    <source>
        <strain evidence="4">HannoverDv2000</strain>
    </source>
</reference>
<dbReference type="STRING" id="29172.A0A0D8YFK0"/>
<evidence type="ECO:0000256" key="1">
    <source>
        <dbReference type="SAM" id="Phobius"/>
    </source>
</evidence>
<feature type="domain" description="Glycosyltransferase 2-like" evidence="2">
    <location>
        <begin position="60"/>
        <end position="134"/>
    </location>
</feature>
<dbReference type="GO" id="GO:0016740">
    <property type="term" value="F:transferase activity"/>
    <property type="evidence" value="ECO:0007669"/>
    <property type="project" value="UniProtKB-KW"/>
</dbReference>
<dbReference type="EMBL" id="KN716152">
    <property type="protein sequence ID" value="KJH53421.1"/>
    <property type="molecule type" value="Genomic_DNA"/>
</dbReference>
<organism evidence="3 4">
    <name type="scientific">Dictyocaulus viviparus</name>
    <name type="common">Bovine lungworm</name>
    <dbReference type="NCBI Taxonomy" id="29172"/>
    <lineage>
        <taxon>Eukaryota</taxon>
        <taxon>Metazoa</taxon>
        <taxon>Ecdysozoa</taxon>
        <taxon>Nematoda</taxon>
        <taxon>Chromadorea</taxon>
        <taxon>Rhabditida</taxon>
        <taxon>Rhabditina</taxon>
        <taxon>Rhabditomorpha</taxon>
        <taxon>Strongyloidea</taxon>
        <taxon>Metastrongylidae</taxon>
        <taxon>Dictyocaulus</taxon>
    </lineage>
</organism>
<proteinExistence type="predicted"/>
<feature type="transmembrane region" description="Helical" evidence="1">
    <location>
        <begin position="12"/>
        <end position="33"/>
    </location>
</feature>
<accession>A0A0D8YFK0</accession>
<dbReference type="GO" id="GO:0006487">
    <property type="term" value="P:protein N-linked glycosylation"/>
    <property type="evidence" value="ECO:0007669"/>
    <property type="project" value="TreeGrafter"/>
</dbReference>
<evidence type="ECO:0000313" key="3">
    <source>
        <dbReference type="EMBL" id="KJH53421.1"/>
    </source>
</evidence>
<dbReference type="PANTHER" id="PTHR10859">
    <property type="entry name" value="GLYCOSYL TRANSFERASE"/>
    <property type="match status" value="1"/>
</dbReference>
<reference evidence="3 4" key="1">
    <citation type="submission" date="2013-11" db="EMBL/GenBank/DDBJ databases">
        <title>Draft genome of the bovine lungworm Dictyocaulus viviparus.</title>
        <authorList>
            <person name="Mitreva M."/>
        </authorList>
    </citation>
    <scope>NUCLEOTIDE SEQUENCE [LARGE SCALE GENOMIC DNA]</scope>
    <source>
        <strain evidence="3 4">HannoverDv2000</strain>
    </source>
</reference>
<keyword evidence="1" id="KW-0812">Transmembrane</keyword>
<dbReference type="GO" id="GO:0005789">
    <property type="term" value="C:endoplasmic reticulum membrane"/>
    <property type="evidence" value="ECO:0007669"/>
    <property type="project" value="TreeGrafter"/>
</dbReference>
<protein>
    <submittedName>
        <fullName evidence="3">Glycosyltransferase, group 2 family protein</fullName>
    </submittedName>
</protein>
<dbReference type="Proteomes" id="UP000053766">
    <property type="component" value="Unassembled WGS sequence"/>
</dbReference>